<dbReference type="GO" id="GO:0030272">
    <property type="term" value="F:5-formyltetrahydrofolate cyclo-ligase activity"/>
    <property type="evidence" value="ECO:0007669"/>
    <property type="project" value="UniProtKB-EC"/>
</dbReference>
<evidence type="ECO:0000256" key="3">
    <source>
        <dbReference type="ARBA" id="ARBA00022840"/>
    </source>
</evidence>
<dbReference type="Proteomes" id="UP000295184">
    <property type="component" value="Unassembled WGS sequence"/>
</dbReference>
<comment type="similarity">
    <text evidence="1 5">Belongs to the 5-formyltetrahydrofolate cyclo-ligase family.</text>
</comment>
<evidence type="ECO:0000256" key="4">
    <source>
        <dbReference type="PIRSR" id="PIRSR006806-1"/>
    </source>
</evidence>
<comment type="cofactor">
    <cofactor evidence="5">
        <name>Mg(2+)</name>
        <dbReference type="ChEBI" id="CHEBI:18420"/>
    </cofactor>
</comment>
<keyword evidence="6" id="KW-0436">Ligase</keyword>
<dbReference type="NCBIfam" id="TIGR02727">
    <property type="entry name" value="MTHFS_bact"/>
    <property type="match status" value="1"/>
</dbReference>
<proteinExistence type="inferred from homology"/>
<keyword evidence="5" id="KW-0460">Magnesium</keyword>
<dbReference type="EMBL" id="SLUM01000015">
    <property type="protein sequence ID" value="TCL55833.1"/>
    <property type="molecule type" value="Genomic_DNA"/>
</dbReference>
<feature type="binding site" evidence="4">
    <location>
        <begin position="140"/>
        <end position="148"/>
    </location>
    <ligand>
        <name>ATP</name>
        <dbReference type="ChEBI" id="CHEBI:30616"/>
    </ligand>
</feature>
<feature type="binding site" evidence="4">
    <location>
        <begin position="12"/>
        <end position="16"/>
    </location>
    <ligand>
        <name>ATP</name>
        <dbReference type="ChEBI" id="CHEBI:30616"/>
    </ligand>
</feature>
<protein>
    <recommendedName>
        <fullName evidence="5">5-formyltetrahydrofolate cyclo-ligase</fullName>
        <ecNumber evidence="5">6.3.3.2</ecNumber>
    </recommendedName>
</protein>
<gene>
    <name evidence="6" type="ORF">EDD77_11594</name>
</gene>
<keyword evidence="2 4" id="KW-0547">Nucleotide-binding</keyword>
<evidence type="ECO:0000313" key="6">
    <source>
        <dbReference type="EMBL" id="TCL55833.1"/>
    </source>
</evidence>
<name>A0A4R1QS47_9FIRM</name>
<reference evidence="6 7" key="1">
    <citation type="submission" date="2019-03" db="EMBL/GenBank/DDBJ databases">
        <title>Genomic Encyclopedia of Type Strains, Phase IV (KMG-IV): sequencing the most valuable type-strain genomes for metagenomic binning, comparative biology and taxonomic classification.</title>
        <authorList>
            <person name="Goeker M."/>
        </authorList>
    </citation>
    <scope>NUCLEOTIDE SEQUENCE [LARGE SCALE GENOMIC DNA]</scope>
    <source>
        <strain evidence="6 7">DSM 100451</strain>
    </source>
</reference>
<evidence type="ECO:0000313" key="7">
    <source>
        <dbReference type="Proteomes" id="UP000295184"/>
    </source>
</evidence>
<dbReference type="PANTHER" id="PTHR23407:SF1">
    <property type="entry name" value="5-FORMYLTETRAHYDROFOLATE CYCLO-LIGASE"/>
    <property type="match status" value="1"/>
</dbReference>
<dbReference type="STRING" id="1650663.GCA_001486665_02307"/>
<feature type="binding site" evidence="4">
    <location>
        <position position="63"/>
    </location>
    <ligand>
        <name>substrate</name>
    </ligand>
</feature>
<evidence type="ECO:0000256" key="1">
    <source>
        <dbReference type="ARBA" id="ARBA00010638"/>
    </source>
</evidence>
<dbReference type="InterPro" id="IPR037171">
    <property type="entry name" value="NagB/RpiA_transferase-like"/>
</dbReference>
<keyword evidence="5" id="KW-0479">Metal-binding</keyword>
<dbReference type="RefSeq" id="WP_058965339.1">
    <property type="nucleotide sequence ID" value="NZ_CABKVM010000018.1"/>
</dbReference>
<dbReference type="GO" id="GO:0046872">
    <property type="term" value="F:metal ion binding"/>
    <property type="evidence" value="ECO:0007669"/>
    <property type="project" value="UniProtKB-KW"/>
</dbReference>
<dbReference type="PIRSF" id="PIRSF006806">
    <property type="entry name" value="FTHF_cligase"/>
    <property type="match status" value="1"/>
</dbReference>
<comment type="catalytic activity">
    <reaction evidence="5">
        <text>(6S)-5-formyl-5,6,7,8-tetrahydrofolate + ATP = (6R)-5,10-methenyltetrahydrofolate + ADP + phosphate</text>
        <dbReference type="Rhea" id="RHEA:10488"/>
        <dbReference type="ChEBI" id="CHEBI:30616"/>
        <dbReference type="ChEBI" id="CHEBI:43474"/>
        <dbReference type="ChEBI" id="CHEBI:57455"/>
        <dbReference type="ChEBI" id="CHEBI:57457"/>
        <dbReference type="ChEBI" id="CHEBI:456216"/>
        <dbReference type="EC" id="6.3.3.2"/>
    </reaction>
</comment>
<dbReference type="EC" id="6.3.3.2" evidence="5"/>
<sequence length="194" mass="20705">MTIHPSAVPEHKAALRAQARAFLAAAGPEQTAAWGRAMAEHLTKSDLWRRAGSVFCFVSTPREPGTRPILERALAEGKTLCVPRTGPEGFMEAVPVDSLEQLASARFGLLEPAPDLPALAPEQLELVVAPCLMAAPGGLRLGQGGGYYDRFLPRCRCPVVLLCPTGLVQSDLPAEAHDRRADLVLTEEGFLSGT</sequence>
<dbReference type="InterPro" id="IPR024185">
    <property type="entry name" value="FTHF_cligase-like_sf"/>
</dbReference>
<dbReference type="InterPro" id="IPR002698">
    <property type="entry name" value="FTHF_cligase"/>
</dbReference>
<dbReference type="GO" id="GO:0035999">
    <property type="term" value="P:tetrahydrofolate interconversion"/>
    <property type="evidence" value="ECO:0007669"/>
    <property type="project" value="TreeGrafter"/>
</dbReference>
<dbReference type="Pfam" id="PF01812">
    <property type="entry name" value="5-FTHF_cyc-lig"/>
    <property type="match status" value="1"/>
</dbReference>
<dbReference type="SUPFAM" id="SSF100950">
    <property type="entry name" value="NagB/RpiA/CoA transferase-like"/>
    <property type="match status" value="1"/>
</dbReference>
<dbReference type="Gene3D" id="3.40.50.10420">
    <property type="entry name" value="NagB/RpiA/CoA transferase-like"/>
    <property type="match status" value="1"/>
</dbReference>
<dbReference type="OrthoDB" id="9801938at2"/>
<keyword evidence="3 4" id="KW-0067">ATP-binding</keyword>
<evidence type="ECO:0000256" key="5">
    <source>
        <dbReference type="RuleBase" id="RU361279"/>
    </source>
</evidence>
<comment type="caution">
    <text evidence="6">The sequence shown here is derived from an EMBL/GenBank/DDBJ whole genome shotgun (WGS) entry which is preliminary data.</text>
</comment>
<dbReference type="AlphaFoldDB" id="A0A4R1QS47"/>
<organism evidence="6 7">
    <name type="scientific">Allofournierella massiliensis</name>
    <dbReference type="NCBI Taxonomy" id="1650663"/>
    <lineage>
        <taxon>Bacteria</taxon>
        <taxon>Bacillati</taxon>
        <taxon>Bacillota</taxon>
        <taxon>Clostridia</taxon>
        <taxon>Eubacteriales</taxon>
        <taxon>Oscillospiraceae</taxon>
        <taxon>Allofournierella</taxon>
    </lineage>
</organism>
<dbReference type="GO" id="GO:0005524">
    <property type="term" value="F:ATP binding"/>
    <property type="evidence" value="ECO:0007669"/>
    <property type="project" value="UniProtKB-KW"/>
</dbReference>
<dbReference type="PANTHER" id="PTHR23407">
    <property type="entry name" value="ATPASE INHIBITOR/5-FORMYLTETRAHYDROFOLATE CYCLO-LIGASE"/>
    <property type="match status" value="1"/>
</dbReference>
<accession>A0A4R1QS47</accession>
<evidence type="ECO:0000256" key="2">
    <source>
        <dbReference type="ARBA" id="ARBA00022741"/>
    </source>
</evidence>
<dbReference type="GO" id="GO:0009396">
    <property type="term" value="P:folic acid-containing compound biosynthetic process"/>
    <property type="evidence" value="ECO:0007669"/>
    <property type="project" value="TreeGrafter"/>
</dbReference>
<feature type="binding site" evidence="4">
    <location>
        <position position="58"/>
    </location>
    <ligand>
        <name>substrate</name>
    </ligand>
</feature>